<reference evidence="2 3" key="2">
    <citation type="submission" date="2020-08" db="EMBL/GenBank/DDBJ databases">
        <title>Adhaeribacter dokdonensis sp. nov., isolated from the rhizosphere of Elymus tsukushiensis, a plant native to the Dokdo Islands, Republic of Korea.</title>
        <authorList>
            <person name="Ghim S.Y."/>
        </authorList>
    </citation>
    <scope>NUCLEOTIDE SEQUENCE [LARGE SCALE GENOMIC DNA]</scope>
    <source>
        <strain evidence="2 3">KUDC8001</strain>
    </source>
</reference>
<dbReference type="CDD" id="cd11304">
    <property type="entry name" value="Cadherin_repeat"/>
    <property type="match status" value="1"/>
</dbReference>
<dbReference type="InterPro" id="IPR006652">
    <property type="entry name" value="Kelch_1"/>
</dbReference>
<gene>
    <name evidence="2" type="ORF">HUW48_04495</name>
</gene>
<organism evidence="2 3">
    <name type="scientific">Adhaeribacter radiodurans</name>
    <dbReference type="NCBI Taxonomy" id="2745197"/>
    <lineage>
        <taxon>Bacteria</taxon>
        <taxon>Pseudomonadati</taxon>
        <taxon>Bacteroidota</taxon>
        <taxon>Cytophagia</taxon>
        <taxon>Cytophagales</taxon>
        <taxon>Hymenobacteraceae</taxon>
        <taxon>Adhaeribacter</taxon>
    </lineage>
</organism>
<dbReference type="RefSeq" id="WP_182414534.1">
    <property type="nucleotide sequence ID" value="NZ_CP055153.1"/>
</dbReference>
<dbReference type="PANTHER" id="PTHR46773:SF5">
    <property type="entry name" value="OS04G0487100 PROTEIN"/>
    <property type="match status" value="1"/>
</dbReference>
<reference evidence="2 3" key="1">
    <citation type="submission" date="2020-06" db="EMBL/GenBank/DDBJ databases">
        <authorList>
            <person name="Hwang Y.J."/>
        </authorList>
    </citation>
    <scope>NUCLEOTIDE SEQUENCE [LARGE SCALE GENOMIC DNA]</scope>
    <source>
        <strain evidence="2 3">KUDC8001</strain>
    </source>
</reference>
<protein>
    <submittedName>
        <fullName evidence="2">T9SS type A sorting domain-containing protein</fullName>
    </submittedName>
</protein>
<dbReference type="EMBL" id="CP055153">
    <property type="protein sequence ID" value="QMU27338.1"/>
    <property type="molecule type" value="Genomic_DNA"/>
</dbReference>
<dbReference type="PRINTS" id="PR00205">
    <property type="entry name" value="CADHERIN"/>
</dbReference>
<dbReference type="Pfam" id="PF01344">
    <property type="entry name" value="Kelch_1"/>
    <property type="match status" value="1"/>
</dbReference>
<dbReference type="SUPFAM" id="SSF50965">
    <property type="entry name" value="Galactose oxidase, central domain"/>
    <property type="match status" value="1"/>
</dbReference>
<dbReference type="GO" id="GO:0007156">
    <property type="term" value="P:homophilic cell adhesion via plasma membrane adhesion molecules"/>
    <property type="evidence" value="ECO:0007669"/>
    <property type="project" value="InterPro"/>
</dbReference>
<dbReference type="Gene3D" id="2.60.40.60">
    <property type="entry name" value="Cadherins"/>
    <property type="match status" value="1"/>
</dbReference>
<dbReference type="InterPro" id="IPR002126">
    <property type="entry name" value="Cadherin-like_dom"/>
</dbReference>
<dbReference type="SMART" id="SM00612">
    <property type="entry name" value="Kelch"/>
    <property type="match status" value="3"/>
</dbReference>
<dbReference type="InterPro" id="IPR026444">
    <property type="entry name" value="Secre_tail"/>
</dbReference>
<dbReference type="SUPFAM" id="SSF117281">
    <property type="entry name" value="Kelch motif"/>
    <property type="match status" value="1"/>
</dbReference>
<dbReference type="SMART" id="SM00112">
    <property type="entry name" value="CA"/>
    <property type="match status" value="1"/>
</dbReference>
<dbReference type="Pfam" id="PF00028">
    <property type="entry name" value="Cadherin"/>
    <property type="match status" value="1"/>
</dbReference>
<sequence>MNAKYFICFAFGLGLYFQGFAANKYSSESLEFLCPTFNPDFINKSKNGVLHHEKSWFSRKINFVAGPSFAGNYNLNIPENASIETILDTIQATDPDGDALIYSIQAGNTNTTFLLDSVSGTLKISKKLNYHTQSQYSLIVKVTDATGLFSETSVDIKVELLNAVPLQSSFIWETAASQPYVVNEAQGETVNNKLYNFGGFDSQKSGFTPTSRAYVYDPNLNKWTALAPLPPMNGTKYGGVTHTGITTDGTDIYFAGGYTSNLAGTGQIFGTKEVWKYIVAENRYERLLDLPIVVAAGQLEYVNGWLHHIGGTNQARTVDLNNHYALNLDDQSAGWKLLAPLPNPRQHAGSAVYEGKIYYIGGQTGHDKNLITQKKVHAYDPVTNQWTEKADLQVPAGSSGRGHISSAVLVAGNQILVLAGETVHSSGQSNLVSAYNPNTNTWGNLAPLPKARFSGVAALLNNCIYYSGGSRTNITFKSSPVLPPTQSLIQNLKSNTGGVYSFGELVVGTTIYTDQTYQIKSLPDDLNHSLFIKTPDKDKSLSEQEVFSFDITKGSTLYIAYDSKATVLPAWLNEWQKLPDTISTTNPIDDTYQLYSKSFPAGKVILSGNMATPAAGVNSNYYVIIVPNNTTGVQPEWKKEKSIVKLFPNPSSTGGKIKMFVSGLTPKMLLTITMQDMVGRRVYTQQVKTNQEGIINAELTPFPQLSKGLYLVTINFPLSKVQAKLLIE</sequence>
<dbReference type="Proteomes" id="UP000514509">
    <property type="component" value="Chromosome"/>
</dbReference>
<feature type="domain" description="Cadherin" evidence="1">
    <location>
        <begin position="69"/>
        <end position="170"/>
    </location>
</feature>
<keyword evidence="3" id="KW-1185">Reference proteome</keyword>
<dbReference type="SUPFAM" id="SSF49313">
    <property type="entry name" value="Cadherin-like"/>
    <property type="match status" value="1"/>
</dbReference>
<name>A0A7L7L3F6_9BACT</name>
<dbReference type="GO" id="GO:0005509">
    <property type="term" value="F:calcium ion binding"/>
    <property type="evidence" value="ECO:0007669"/>
    <property type="project" value="InterPro"/>
</dbReference>
<dbReference type="InterPro" id="IPR011043">
    <property type="entry name" value="Gal_Oxase/kelch_b-propeller"/>
</dbReference>
<dbReference type="GO" id="GO:0016020">
    <property type="term" value="C:membrane"/>
    <property type="evidence" value="ECO:0007669"/>
    <property type="project" value="InterPro"/>
</dbReference>
<dbReference type="InterPro" id="IPR053256">
    <property type="entry name" value="Kelch_repeat-containing"/>
</dbReference>
<dbReference type="KEGG" id="add:HUW48_04495"/>
<evidence type="ECO:0000313" key="3">
    <source>
        <dbReference type="Proteomes" id="UP000514509"/>
    </source>
</evidence>
<evidence type="ECO:0000313" key="2">
    <source>
        <dbReference type="EMBL" id="QMU27338.1"/>
    </source>
</evidence>
<dbReference type="InterPro" id="IPR015915">
    <property type="entry name" value="Kelch-typ_b-propeller"/>
</dbReference>
<proteinExistence type="predicted"/>
<dbReference type="Pfam" id="PF24681">
    <property type="entry name" value="Kelch_KLHDC2_KLHL20_DRC7"/>
    <property type="match status" value="1"/>
</dbReference>
<accession>A0A7L7L3F6</accession>
<dbReference type="AlphaFoldDB" id="A0A7L7L3F6"/>
<dbReference type="InterPro" id="IPR015919">
    <property type="entry name" value="Cadherin-like_sf"/>
</dbReference>
<evidence type="ECO:0000259" key="1">
    <source>
        <dbReference type="PROSITE" id="PS50268"/>
    </source>
</evidence>
<dbReference type="NCBIfam" id="TIGR04183">
    <property type="entry name" value="Por_Secre_tail"/>
    <property type="match status" value="1"/>
</dbReference>
<dbReference type="PROSITE" id="PS50268">
    <property type="entry name" value="CADHERIN_2"/>
    <property type="match status" value="1"/>
</dbReference>
<dbReference type="PANTHER" id="PTHR46773">
    <property type="match status" value="1"/>
</dbReference>
<dbReference type="Gene3D" id="2.120.10.80">
    <property type="entry name" value="Kelch-type beta propeller"/>
    <property type="match status" value="2"/>
</dbReference>